<dbReference type="GO" id="GO:0016281">
    <property type="term" value="C:eukaryotic translation initiation factor 4F complex"/>
    <property type="evidence" value="ECO:0007669"/>
    <property type="project" value="TreeGrafter"/>
</dbReference>
<gene>
    <name evidence="7" type="ORF">OXX778_LOCUS3545</name>
</gene>
<dbReference type="EMBL" id="CAJNOC010000317">
    <property type="protein sequence ID" value="CAF0743964.1"/>
    <property type="molecule type" value="Genomic_DNA"/>
</dbReference>
<dbReference type="SUPFAM" id="SSF55418">
    <property type="entry name" value="eIF4e-like"/>
    <property type="match status" value="1"/>
</dbReference>
<name>A0A813NW16_9BILA</name>
<accession>A0A813NW16</accession>
<evidence type="ECO:0008006" key="9">
    <source>
        <dbReference type="Google" id="ProtNLM"/>
    </source>
</evidence>
<comment type="similarity">
    <text evidence="1 6">Belongs to the eukaryotic initiation factor 4E family.</text>
</comment>
<dbReference type="GO" id="GO:0006417">
    <property type="term" value="P:regulation of translation"/>
    <property type="evidence" value="ECO:0007669"/>
    <property type="project" value="UniProtKB-KW"/>
</dbReference>
<evidence type="ECO:0000313" key="7">
    <source>
        <dbReference type="EMBL" id="CAF0743964.1"/>
    </source>
</evidence>
<evidence type="ECO:0000256" key="6">
    <source>
        <dbReference type="RuleBase" id="RU004374"/>
    </source>
</evidence>
<dbReference type="GO" id="GO:0003743">
    <property type="term" value="F:translation initiation factor activity"/>
    <property type="evidence" value="ECO:0007669"/>
    <property type="project" value="UniProtKB-KW"/>
</dbReference>
<evidence type="ECO:0000256" key="5">
    <source>
        <dbReference type="ARBA" id="ARBA00022917"/>
    </source>
</evidence>
<dbReference type="Gene3D" id="3.30.760.10">
    <property type="entry name" value="RNA Cap, Translation Initiation Factor Eif4e"/>
    <property type="match status" value="1"/>
</dbReference>
<keyword evidence="8" id="KW-1185">Reference proteome</keyword>
<evidence type="ECO:0000256" key="3">
    <source>
        <dbReference type="ARBA" id="ARBA00022845"/>
    </source>
</evidence>
<sequence length="245" mass="28894">MNFESNYDTINRSFLIAQNSDKINCYLNDNQDITYENFDSKIIPYLLNPESRKGNKINESKNSEDSSSKLIKLLRDPSSKYPLEFSWSFWFYKANRHNNWTDNLILLATVDYVEDFWSVYNHLKPVEYLSDGCDYAVFKKGIKPMWEDEQNQNGGRWLLNIEKRASSNFLNGLWLNVLLSLIGSHYDDEIQYINGCVLNVRFKSNKLALWTNSYENKQVQNKIVKQIKKEINLNDSILLFEIHKT</sequence>
<dbReference type="GO" id="GO:0000340">
    <property type="term" value="F:RNA 7-methylguanosine cap binding"/>
    <property type="evidence" value="ECO:0007669"/>
    <property type="project" value="TreeGrafter"/>
</dbReference>
<keyword evidence="5 6" id="KW-0648">Protein biosynthesis</keyword>
<keyword evidence="2 6" id="KW-0396">Initiation factor</keyword>
<dbReference type="PANTHER" id="PTHR11960:SF8">
    <property type="entry name" value="EUKARYOTIC TRANSLATION INITIATION FACTOR 4E1-RELATED"/>
    <property type="match status" value="1"/>
</dbReference>
<keyword evidence="4 6" id="KW-0694">RNA-binding</keyword>
<evidence type="ECO:0000256" key="2">
    <source>
        <dbReference type="ARBA" id="ARBA00022540"/>
    </source>
</evidence>
<dbReference type="InterPro" id="IPR001040">
    <property type="entry name" value="TIF_eIF_4E"/>
</dbReference>
<dbReference type="Proteomes" id="UP000663879">
    <property type="component" value="Unassembled WGS sequence"/>
</dbReference>
<dbReference type="InterPro" id="IPR023398">
    <property type="entry name" value="TIF_eIF4e-like"/>
</dbReference>
<dbReference type="Pfam" id="PF01652">
    <property type="entry name" value="IF4E"/>
    <property type="match status" value="1"/>
</dbReference>
<protein>
    <recommendedName>
        <fullName evidence="9">EIF-4F 25 kDa subunit</fullName>
    </recommendedName>
</protein>
<dbReference type="PROSITE" id="PS00813">
    <property type="entry name" value="IF4E"/>
    <property type="match status" value="1"/>
</dbReference>
<evidence type="ECO:0000313" key="8">
    <source>
        <dbReference type="Proteomes" id="UP000663879"/>
    </source>
</evidence>
<organism evidence="7 8">
    <name type="scientific">Brachionus calyciflorus</name>
    <dbReference type="NCBI Taxonomy" id="104777"/>
    <lineage>
        <taxon>Eukaryota</taxon>
        <taxon>Metazoa</taxon>
        <taxon>Spiralia</taxon>
        <taxon>Gnathifera</taxon>
        <taxon>Rotifera</taxon>
        <taxon>Eurotatoria</taxon>
        <taxon>Monogononta</taxon>
        <taxon>Pseudotrocha</taxon>
        <taxon>Ploima</taxon>
        <taxon>Brachionidae</taxon>
        <taxon>Brachionus</taxon>
    </lineage>
</organism>
<evidence type="ECO:0000256" key="1">
    <source>
        <dbReference type="ARBA" id="ARBA00009860"/>
    </source>
</evidence>
<evidence type="ECO:0000256" key="4">
    <source>
        <dbReference type="ARBA" id="ARBA00022884"/>
    </source>
</evidence>
<dbReference type="InterPro" id="IPR019770">
    <property type="entry name" value="TIF_eIF_4E_CS"/>
</dbReference>
<dbReference type="OrthoDB" id="590761at2759"/>
<reference evidence="7" key="1">
    <citation type="submission" date="2021-02" db="EMBL/GenBank/DDBJ databases">
        <authorList>
            <person name="Nowell W R."/>
        </authorList>
    </citation>
    <scope>NUCLEOTIDE SEQUENCE</scope>
    <source>
        <strain evidence="7">Ploen Becks lab</strain>
    </source>
</reference>
<dbReference type="PANTHER" id="PTHR11960">
    <property type="entry name" value="EUKARYOTIC TRANSLATION INITIATION FACTOR 4E RELATED"/>
    <property type="match status" value="1"/>
</dbReference>
<comment type="caution">
    <text evidence="7">The sequence shown here is derived from an EMBL/GenBank/DDBJ whole genome shotgun (WGS) entry which is preliminary data.</text>
</comment>
<proteinExistence type="inferred from homology"/>
<keyword evidence="3" id="KW-0810">Translation regulation</keyword>
<dbReference type="AlphaFoldDB" id="A0A813NW16"/>